<dbReference type="Pfam" id="PF01569">
    <property type="entry name" value="PAP2"/>
    <property type="match status" value="1"/>
</dbReference>
<name>A0A3R8WCP2_9FLAO</name>
<organism evidence="3 4">
    <name type="scientific">Maribacter algicola</name>
    <dbReference type="NCBI Taxonomy" id="2498892"/>
    <lineage>
        <taxon>Bacteria</taxon>
        <taxon>Pseudomonadati</taxon>
        <taxon>Bacteroidota</taxon>
        <taxon>Flavobacteriia</taxon>
        <taxon>Flavobacteriales</taxon>
        <taxon>Flavobacteriaceae</taxon>
        <taxon>Maribacter</taxon>
    </lineage>
</organism>
<dbReference type="SMART" id="SM00014">
    <property type="entry name" value="acidPPc"/>
    <property type="match status" value="1"/>
</dbReference>
<feature type="transmembrane region" description="Helical" evidence="1">
    <location>
        <begin position="52"/>
        <end position="70"/>
    </location>
</feature>
<keyword evidence="1" id="KW-0472">Membrane</keyword>
<dbReference type="SUPFAM" id="SSF48317">
    <property type="entry name" value="Acid phosphatase/Vanadium-dependent haloperoxidase"/>
    <property type="match status" value="1"/>
</dbReference>
<dbReference type="EMBL" id="QUSX01000005">
    <property type="protein sequence ID" value="RRQ47527.1"/>
    <property type="molecule type" value="Genomic_DNA"/>
</dbReference>
<evidence type="ECO:0000313" key="3">
    <source>
        <dbReference type="EMBL" id="RRQ47527.1"/>
    </source>
</evidence>
<dbReference type="PANTHER" id="PTHR14969:SF13">
    <property type="entry name" value="AT30094P"/>
    <property type="match status" value="1"/>
</dbReference>
<keyword evidence="1" id="KW-1133">Transmembrane helix</keyword>
<gene>
    <name evidence="3" type="ORF">DZC72_17485</name>
</gene>
<dbReference type="InterPro" id="IPR000326">
    <property type="entry name" value="PAP2/HPO"/>
</dbReference>
<feature type="transmembrane region" description="Helical" evidence="1">
    <location>
        <begin position="27"/>
        <end position="47"/>
    </location>
</feature>
<proteinExistence type="predicted"/>
<sequence length="189" mass="21547">MLDQLLQLDKDVFIYLNGLGTPAWDTYWQFVSHKLSALPLYLFLLILSYRKFGLKGTLVLVVTVALLITVSDQLSNFFKYGVTRLRPCHDPEVSSLMRLVKSYCGGKFGYYSAHASNSFALAIFFGFILRSQIRLIRLALVFWALLVAYSRIYIGVHFPLDVLTGALIGSFLGWLFAKLFIFAHRKFSL</sequence>
<feature type="domain" description="Phosphatidic acid phosphatase type 2/haloperoxidase" evidence="2">
    <location>
        <begin position="61"/>
        <end position="177"/>
    </location>
</feature>
<comment type="caution">
    <text evidence="3">The sequence shown here is derived from an EMBL/GenBank/DDBJ whole genome shotgun (WGS) entry which is preliminary data.</text>
</comment>
<reference evidence="4" key="1">
    <citation type="submission" date="2018-08" db="EMBL/GenBank/DDBJ databases">
        <authorList>
            <person name="Khan S.A."/>
            <person name="J S.E."/>
        </authorList>
    </citation>
    <scope>NUCLEOTIDE SEQUENCE [LARGE SCALE GENOMIC DNA]</scope>
    <source>
        <strain evidence="4">PoM-212</strain>
    </source>
</reference>
<keyword evidence="1" id="KW-0812">Transmembrane</keyword>
<dbReference type="AlphaFoldDB" id="A0A3R8WCP2"/>
<dbReference type="OrthoDB" id="9789113at2"/>
<dbReference type="Gene3D" id="1.20.144.10">
    <property type="entry name" value="Phosphatidic acid phosphatase type 2/haloperoxidase"/>
    <property type="match status" value="1"/>
</dbReference>
<keyword evidence="4" id="KW-1185">Reference proteome</keyword>
<dbReference type="RefSeq" id="WP_125224181.1">
    <property type="nucleotide sequence ID" value="NZ_QUSX01000005.1"/>
</dbReference>
<feature type="transmembrane region" description="Helical" evidence="1">
    <location>
        <begin position="135"/>
        <end position="156"/>
    </location>
</feature>
<evidence type="ECO:0000259" key="2">
    <source>
        <dbReference type="SMART" id="SM00014"/>
    </source>
</evidence>
<evidence type="ECO:0000313" key="4">
    <source>
        <dbReference type="Proteomes" id="UP000286990"/>
    </source>
</evidence>
<dbReference type="Proteomes" id="UP000286990">
    <property type="component" value="Unassembled WGS sequence"/>
</dbReference>
<accession>A0A3R8WCP2</accession>
<reference evidence="4" key="2">
    <citation type="submission" date="2018-12" db="EMBL/GenBank/DDBJ databases">
        <title>Maribacter lutimaris sp. nov., isolated from marine sediment.</title>
        <authorList>
            <person name="Kim K.K."/>
        </authorList>
    </citation>
    <scope>NUCLEOTIDE SEQUENCE [LARGE SCALE GENOMIC DNA]</scope>
    <source>
        <strain evidence="4">PoM-212</strain>
    </source>
</reference>
<dbReference type="InterPro" id="IPR036938">
    <property type="entry name" value="PAP2/HPO_sf"/>
</dbReference>
<evidence type="ECO:0000256" key="1">
    <source>
        <dbReference type="SAM" id="Phobius"/>
    </source>
</evidence>
<protein>
    <submittedName>
        <fullName evidence="3">Phosphatase PAP2 family protein</fullName>
    </submittedName>
</protein>
<dbReference type="PANTHER" id="PTHR14969">
    <property type="entry name" value="SPHINGOSINE-1-PHOSPHATE PHOSPHOHYDROLASE"/>
    <property type="match status" value="1"/>
</dbReference>
<feature type="transmembrane region" description="Helical" evidence="1">
    <location>
        <begin position="162"/>
        <end position="183"/>
    </location>
</feature>
<feature type="transmembrane region" description="Helical" evidence="1">
    <location>
        <begin position="108"/>
        <end position="128"/>
    </location>
</feature>